<keyword evidence="5" id="KW-1185">Reference proteome</keyword>
<proteinExistence type="predicted"/>
<dbReference type="PROSITE" id="PS51257">
    <property type="entry name" value="PROKAR_LIPOPROTEIN"/>
    <property type="match status" value="1"/>
</dbReference>
<dbReference type="InterPro" id="IPR025326">
    <property type="entry name" value="DUF4232"/>
</dbReference>
<accession>A0ABW1FCK7</accession>
<feature type="compositionally biased region" description="Low complexity" evidence="1">
    <location>
        <begin position="32"/>
        <end position="47"/>
    </location>
</feature>
<organism evidence="4 5">
    <name type="scientific">Streptomyces ramulosus</name>
    <dbReference type="NCBI Taxonomy" id="47762"/>
    <lineage>
        <taxon>Bacteria</taxon>
        <taxon>Bacillati</taxon>
        <taxon>Actinomycetota</taxon>
        <taxon>Actinomycetes</taxon>
        <taxon>Kitasatosporales</taxon>
        <taxon>Streptomycetaceae</taxon>
        <taxon>Streptomyces</taxon>
    </lineage>
</organism>
<reference evidence="5" key="1">
    <citation type="journal article" date="2019" name="Int. J. Syst. Evol. Microbiol.">
        <title>The Global Catalogue of Microorganisms (GCM) 10K type strain sequencing project: providing services to taxonomists for standard genome sequencing and annotation.</title>
        <authorList>
            <consortium name="The Broad Institute Genomics Platform"/>
            <consortium name="The Broad Institute Genome Sequencing Center for Infectious Disease"/>
            <person name="Wu L."/>
            <person name="Ma J."/>
        </authorList>
    </citation>
    <scope>NUCLEOTIDE SEQUENCE [LARGE SCALE GENOMIC DNA]</scope>
    <source>
        <strain evidence="5">CGMCC 1.15809</strain>
    </source>
</reference>
<dbReference type="Pfam" id="PF14016">
    <property type="entry name" value="DUF4232"/>
    <property type="match status" value="1"/>
</dbReference>
<dbReference type="RefSeq" id="WP_345092437.1">
    <property type="nucleotide sequence ID" value="NZ_BAAAWG010000022.1"/>
</dbReference>
<keyword evidence="2" id="KW-0732">Signal</keyword>
<feature type="domain" description="DUF4232" evidence="3">
    <location>
        <begin position="99"/>
        <end position="217"/>
    </location>
</feature>
<evidence type="ECO:0000256" key="1">
    <source>
        <dbReference type="SAM" id="MobiDB-lite"/>
    </source>
</evidence>
<name>A0ABW1FCK7_9ACTN</name>
<dbReference type="Proteomes" id="UP001596241">
    <property type="component" value="Unassembled WGS sequence"/>
</dbReference>
<feature type="region of interest" description="Disordered" evidence="1">
    <location>
        <begin position="30"/>
        <end position="88"/>
    </location>
</feature>
<dbReference type="EMBL" id="JBHSPW010000002">
    <property type="protein sequence ID" value="MFC5892038.1"/>
    <property type="molecule type" value="Genomic_DNA"/>
</dbReference>
<feature type="compositionally biased region" description="Polar residues" evidence="1">
    <location>
        <begin position="189"/>
        <end position="198"/>
    </location>
</feature>
<comment type="caution">
    <text evidence="4">The sequence shown here is derived from an EMBL/GenBank/DDBJ whole genome shotgun (WGS) entry which is preliminary data.</text>
</comment>
<feature type="compositionally biased region" description="Low complexity" evidence="1">
    <location>
        <begin position="67"/>
        <end position="77"/>
    </location>
</feature>
<gene>
    <name evidence="4" type="ORF">ACFP3M_04270</name>
</gene>
<evidence type="ECO:0000313" key="4">
    <source>
        <dbReference type="EMBL" id="MFC5892038.1"/>
    </source>
</evidence>
<feature type="region of interest" description="Disordered" evidence="1">
    <location>
        <begin position="182"/>
        <end position="225"/>
    </location>
</feature>
<feature type="signal peptide" evidence="2">
    <location>
        <begin position="1"/>
        <end position="25"/>
    </location>
</feature>
<feature type="chain" id="PRO_5045889307" evidence="2">
    <location>
        <begin position="26"/>
        <end position="225"/>
    </location>
</feature>
<feature type="compositionally biased region" description="Polar residues" evidence="1">
    <location>
        <begin position="207"/>
        <end position="218"/>
    </location>
</feature>
<protein>
    <submittedName>
        <fullName evidence="4">DUF4232 domain-containing protein</fullName>
    </submittedName>
</protein>
<evidence type="ECO:0000259" key="3">
    <source>
        <dbReference type="Pfam" id="PF14016"/>
    </source>
</evidence>
<evidence type="ECO:0000313" key="5">
    <source>
        <dbReference type="Proteomes" id="UP001596241"/>
    </source>
</evidence>
<evidence type="ECO:0000256" key="2">
    <source>
        <dbReference type="SAM" id="SignalP"/>
    </source>
</evidence>
<sequence length="225" mass="22161">MRTALRTRSALGLASAVALSLSLTACDGGADGAKASGSASSSATRSEGGAGKAVDSSPGKPAKGSDDAQAPSSAAPARDPKSDAGAAGDGCVLGTTEFALKEAAGKPSAALLTATNNGSTPCSMYHAPFVADPVAGHTLTVAPDTEPQAVVVLAPGRTAYAAITLARTESTQNHRTKTFDVTLAGKGNTGTDGHTAVSSPGPAGLQINPSTRVTSWQSTEEDALR</sequence>